<proteinExistence type="predicted"/>
<dbReference type="AlphaFoldDB" id="A0A4U3L8A9"/>
<sequence>MPRKKAAVVELAGSTEKFLNKFVAEKEQAQWCTEQLQEEGPDHKQVMNALLLNSLQPLVKEIEKLSGAPFILQKGEEIYGIHPEHLQEIPVPFPIPANDTNAIKKITKVIAQAPDNEILVYALLAQITQWGTKALKKAGKEMAANK</sequence>
<evidence type="ECO:0000313" key="1">
    <source>
        <dbReference type="EMBL" id="TKK71498.1"/>
    </source>
</evidence>
<comment type="caution">
    <text evidence="1">The sequence shown here is derived from an EMBL/GenBank/DDBJ whole genome shotgun (WGS) entry which is preliminary data.</text>
</comment>
<accession>A0A4U3L8A9</accession>
<organism evidence="1 2">
    <name type="scientific">Ilyomonas limi</name>
    <dbReference type="NCBI Taxonomy" id="2575867"/>
    <lineage>
        <taxon>Bacteria</taxon>
        <taxon>Pseudomonadati</taxon>
        <taxon>Bacteroidota</taxon>
        <taxon>Chitinophagia</taxon>
        <taxon>Chitinophagales</taxon>
        <taxon>Chitinophagaceae</taxon>
        <taxon>Ilyomonas</taxon>
    </lineage>
</organism>
<name>A0A4U3L8A9_9BACT</name>
<evidence type="ECO:0000313" key="2">
    <source>
        <dbReference type="Proteomes" id="UP000305848"/>
    </source>
</evidence>
<gene>
    <name evidence="1" type="ORF">FC093_00285</name>
</gene>
<reference evidence="1 2" key="1">
    <citation type="submission" date="2019-05" db="EMBL/GenBank/DDBJ databases">
        <title>Panacibacter sp. strain 17mud1-8 Genome sequencing and assembly.</title>
        <authorList>
            <person name="Chhetri G."/>
        </authorList>
    </citation>
    <scope>NUCLEOTIDE SEQUENCE [LARGE SCALE GENOMIC DNA]</scope>
    <source>
        <strain evidence="1 2">17mud1-8</strain>
    </source>
</reference>
<protein>
    <submittedName>
        <fullName evidence="1">Uncharacterized protein</fullName>
    </submittedName>
</protein>
<dbReference type="Proteomes" id="UP000305848">
    <property type="component" value="Unassembled WGS sequence"/>
</dbReference>
<dbReference type="EMBL" id="SZQL01000001">
    <property type="protein sequence ID" value="TKK71498.1"/>
    <property type="molecule type" value="Genomic_DNA"/>
</dbReference>
<dbReference type="RefSeq" id="WP_137259738.1">
    <property type="nucleotide sequence ID" value="NZ_SZQL01000001.1"/>
</dbReference>
<keyword evidence="2" id="KW-1185">Reference proteome</keyword>